<evidence type="ECO:0000256" key="2">
    <source>
        <dbReference type="ARBA" id="ARBA00022741"/>
    </source>
</evidence>
<protein>
    <submittedName>
        <fullName evidence="6">FtsK/SpoIIIE domain-containing protein</fullName>
    </submittedName>
</protein>
<evidence type="ECO:0000259" key="5">
    <source>
        <dbReference type="PROSITE" id="PS50901"/>
    </source>
</evidence>
<dbReference type="InterPro" id="IPR027417">
    <property type="entry name" value="P-loop_NTPase"/>
</dbReference>
<name>A0AAQ3EMH8_BACIU</name>
<organism evidence="6 7">
    <name type="scientific">Bacillus subtilis</name>
    <dbReference type="NCBI Taxonomy" id="1423"/>
    <lineage>
        <taxon>Bacteria</taxon>
        <taxon>Bacillati</taxon>
        <taxon>Bacillota</taxon>
        <taxon>Bacilli</taxon>
        <taxon>Bacillales</taxon>
        <taxon>Bacillaceae</taxon>
        <taxon>Bacillus</taxon>
    </lineage>
</organism>
<dbReference type="PANTHER" id="PTHR22683:SF41">
    <property type="entry name" value="DNA TRANSLOCASE FTSK"/>
    <property type="match status" value="1"/>
</dbReference>
<dbReference type="SUPFAM" id="SSF52540">
    <property type="entry name" value="P-loop containing nucleoside triphosphate hydrolases"/>
    <property type="match status" value="1"/>
</dbReference>
<dbReference type="RefSeq" id="WP_283009881.1">
    <property type="nucleotide sequence ID" value="NZ_CP125292.1"/>
</dbReference>
<feature type="domain" description="FtsK" evidence="5">
    <location>
        <begin position="129"/>
        <end position="310"/>
    </location>
</feature>
<proteinExistence type="predicted"/>
<dbReference type="AlphaFoldDB" id="A0AAQ3EMH8"/>
<keyword evidence="2 4" id="KW-0547">Nucleotide-binding</keyword>
<feature type="binding site" evidence="4">
    <location>
        <begin position="146"/>
        <end position="153"/>
    </location>
    <ligand>
        <name>ATP</name>
        <dbReference type="ChEBI" id="CHEBI:30616"/>
    </ligand>
</feature>
<dbReference type="Pfam" id="PF01580">
    <property type="entry name" value="FtsK_SpoIIIE"/>
    <property type="match status" value="1"/>
</dbReference>
<sequence length="384" mass="43996">MKRFLRNLHAKQTLKYAFDAAGLYAAKRLSNGKEARRYPKIHDVDINEERTRYVFTLLNGMDPKEIAKKEFVFRQVFGRNVELSGDLKRYVLTVYSAEMPAVLRYDFAEIQPVIERHKLGIVAGKDRHGRYVSFDLLTQPHILIAGETGSGKSTQLRSILTTLIKQNRPDRLQLYLADCKKSEFHVFRKVEHVQCVLTSAEDIRRMLRSIKRELDERSNLTEQFEISHIDELPDDRKRPYIVVCIDEFLLLRKDAEIMDVLAELVAIGRTLGVFAILSMQRPNAKTLDTTIRANLTVSMGFKLRDITEARIVNTPGAEKLDVSGRFIMAADKTYELQAPYLEMNEAKALLNPYCVMKSPTKDVTPPAAEPEILTEKDVFIDGPY</sequence>
<dbReference type="Gene3D" id="3.40.50.300">
    <property type="entry name" value="P-loop containing nucleotide triphosphate hydrolases"/>
    <property type="match status" value="1"/>
</dbReference>
<evidence type="ECO:0000256" key="3">
    <source>
        <dbReference type="ARBA" id="ARBA00022840"/>
    </source>
</evidence>
<dbReference type="InterPro" id="IPR050206">
    <property type="entry name" value="FtsK/SpoIIIE/SftA"/>
</dbReference>
<dbReference type="Proteomes" id="UP001229422">
    <property type="component" value="Chromosome"/>
</dbReference>
<gene>
    <name evidence="6" type="ORF">QL281_13330</name>
</gene>
<dbReference type="PANTHER" id="PTHR22683">
    <property type="entry name" value="SPORULATION PROTEIN RELATED"/>
    <property type="match status" value="1"/>
</dbReference>
<dbReference type="GO" id="GO:0016020">
    <property type="term" value="C:membrane"/>
    <property type="evidence" value="ECO:0007669"/>
    <property type="project" value="UniProtKB-SubCell"/>
</dbReference>
<evidence type="ECO:0000313" key="6">
    <source>
        <dbReference type="EMBL" id="WHM19895.1"/>
    </source>
</evidence>
<dbReference type="PROSITE" id="PS50901">
    <property type="entry name" value="FTSK"/>
    <property type="match status" value="1"/>
</dbReference>
<reference evidence="6" key="1">
    <citation type="submission" date="2023-05" db="EMBL/GenBank/DDBJ databases">
        <title>Complete genome sequence of Bacillus subtilis SRCM117797 isolated from Soybean paste.</title>
        <authorList>
            <person name="Abraha H.B."/>
            <person name="Kim K.-P."/>
            <person name="Ryu M.-S."/>
            <person name="Jeong D.-Y."/>
        </authorList>
    </citation>
    <scope>NUCLEOTIDE SEQUENCE</scope>
    <source>
        <strain evidence="6">SRCM117797</strain>
    </source>
</reference>
<dbReference type="GO" id="GO:0005524">
    <property type="term" value="F:ATP binding"/>
    <property type="evidence" value="ECO:0007669"/>
    <property type="project" value="UniProtKB-UniRule"/>
</dbReference>
<dbReference type="GO" id="GO:0003677">
    <property type="term" value="F:DNA binding"/>
    <property type="evidence" value="ECO:0007669"/>
    <property type="project" value="InterPro"/>
</dbReference>
<evidence type="ECO:0000313" key="7">
    <source>
        <dbReference type="Proteomes" id="UP001229422"/>
    </source>
</evidence>
<dbReference type="EMBL" id="CP125292">
    <property type="protein sequence ID" value="WHM19895.1"/>
    <property type="molecule type" value="Genomic_DNA"/>
</dbReference>
<comment type="subcellular location">
    <subcellularLocation>
        <location evidence="1">Membrane</location>
        <topology evidence="1">Multi-pass membrane protein</topology>
    </subcellularLocation>
</comment>
<accession>A0AAQ3EMH8</accession>
<dbReference type="InterPro" id="IPR002543">
    <property type="entry name" value="FtsK_dom"/>
</dbReference>
<keyword evidence="3 4" id="KW-0067">ATP-binding</keyword>
<evidence type="ECO:0000256" key="4">
    <source>
        <dbReference type="PROSITE-ProRule" id="PRU00289"/>
    </source>
</evidence>
<evidence type="ECO:0000256" key="1">
    <source>
        <dbReference type="ARBA" id="ARBA00004141"/>
    </source>
</evidence>